<organism evidence="3 4">
    <name type="scientific">Rothia amarae</name>
    <dbReference type="NCBI Taxonomy" id="169480"/>
    <lineage>
        <taxon>Bacteria</taxon>
        <taxon>Bacillati</taxon>
        <taxon>Actinomycetota</taxon>
        <taxon>Actinomycetes</taxon>
        <taxon>Micrococcales</taxon>
        <taxon>Micrococcaceae</taxon>
        <taxon>Rothia</taxon>
    </lineage>
</organism>
<proteinExistence type="predicted"/>
<name>A0A7H2BLD5_9MICC</name>
<dbReference type="SUPFAM" id="SSF56219">
    <property type="entry name" value="DNase I-like"/>
    <property type="match status" value="1"/>
</dbReference>
<evidence type="ECO:0000313" key="4">
    <source>
        <dbReference type="Proteomes" id="UP000516421"/>
    </source>
</evidence>
<keyword evidence="4" id="KW-1185">Reference proteome</keyword>
<accession>A0A7H2BLD5</accession>
<dbReference type="Proteomes" id="UP000516421">
    <property type="component" value="Chromosome"/>
</dbReference>
<dbReference type="GO" id="GO:0004519">
    <property type="term" value="F:endonuclease activity"/>
    <property type="evidence" value="ECO:0007669"/>
    <property type="project" value="UniProtKB-KW"/>
</dbReference>
<dbReference type="InterPro" id="IPR051547">
    <property type="entry name" value="TDP2-like"/>
</dbReference>
<protein>
    <submittedName>
        <fullName evidence="3">Endonuclease/exonuclease/phosphatase family protein</fullName>
    </submittedName>
</protein>
<dbReference type="InterPro" id="IPR036691">
    <property type="entry name" value="Endo/exonu/phosph_ase_sf"/>
</dbReference>
<evidence type="ECO:0000259" key="2">
    <source>
        <dbReference type="Pfam" id="PF03372"/>
    </source>
</evidence>
<dbReference type="Gene3D" id="3.60.10.10">
    <property type="entry name" value="Endonuclease/exonuclease/phosphatase"/>
    <property type="match status" value="1"/>
</dbReference>
<keyword evidence="3" id="KW-0269">Exonuclease</keyword>
<dbReference type="PANTHER" id="PTHR15822">
    <property type="entry name" value="TRAF AND TNF RECEPTOR-ASSOCIATED PROTEIN"/>
    <property type="match status" value="1"/>
</dbReference>
<keyword evidence="3" id="KW-0255">Endonuclease</keyword>
<evidence type="ECO:0000256" key="1">
    <source>
        <dbReference type="ARBA" id="ARBA00022801"/>
    </source>
</evidence>
<gene>
    <name evidence="3" type="ORF">IDM48_03445</name>
</gene>
<dbReference type="InterPro" id="IPR005135">
    <property type="entry name" value="Endo/exonuclease/phosphatase"/>
</dbReference>
<feature type="domain" description="Endonuclease/exonuclease/phosphatase" evidence="2">
    <location>
        <begin position="19"/>
        <end position="268"/>
    </location>
</feature>
<dbReference type="EMBL" id="CP061538">
    <property type="protein sequence ID" value="QNV40481.1"/>
    <property type="molecule type" value="Genomic_DNA"/>
</dbReference>
<sequence>MKFLTLNTHSWLEIHQIHKIKILADFIVDEQIDVVALQEINQNLVSAPVDGGEAFLPATDVPLKESNFAFILMKFIQERTGEYRWSWGDSHEGWNRYDEGLSILSRIPVRRVQLLELSEARFTYTDVFRRCALAAEVEVQGKSLWIASVHMNWWLMHDIHLFEHDFAVLDQQMRDLAGDSPIVLLGDFNNDAAIEDEGYRQILQAGWHDAFELAQLKEGEFTVHKKISGWESATREMRIDFVFSSEKVPFEKYTVVFPDNSEDAISDHSGIVVEIDAATLMQTADLTSPKQQ</sequence>
<keyword evidence="1" id="KW-0378">Hydrolase</keyword>
<reference evidence="3 4" key="1">
    <citation type="submission" date="2020-09" db="EMBL/GenBank/DDBJ databases">
        <title>Investigation of environmental microbe.</title>
        <authorList>
            <person name="Ou Y."/>
            <person name="Kang Q."/>
        </authorList>
    </citation>
    <scope>NUCLEOTIDE SEQUENCE [LARGE SCALE GENOMIC DNA]</scope>
    <source>
        <strain evidence="3 4">KJZ-9</strain>
    </source>
</reference>
<dbReference type="CDD" id="cd09079">
    <property type="entry name" value="RgfB-like"/>
    <property type="match status" value="1"/>
</dbReference>
<dbReference type="Pfam" id="PF03372">
    <property type="entry name" value="Exo_endo_phos"/>
    <property type="match status" value="1"/>
</dbReference>
<dbReference type="RefSeq" id="WP_068168206.1">
    <property type="nucleotide sequence ID" value="NZ_BAAAHX010000009.1"/>
</dbReference>
<keyword evidence="3" id="KW-0540">Nuclease</keyword>
<evidence type="ECO:0000313" key="3">
    <source>
        <dbReference type="EMBL" id="QNV40481.1"/>
    </source>
</evidence>
<dbReference type="KEGG" id="rama:IDM48_03445"/>
<dbReference type="PANTHER" id="PTHR15822:SF23">
    <property type="entry name" value="ENDONUCLEASE_EXONUCLEASE_PHOSPHATASE FAMILY PROTEIN"/>
    <property type="match status" value="1"/>
</dbReference>
<dbReference type="GO" id="GO:0004527">
    <property type="term" value="F:exonuclease activity"/>
    <property type="evidence" value="ECO:0007669"/>
    <property type="project" value="UniProtKB-KW"/>
</dbReference>
<dbReference type="AlphaFoldDB" id="A0A7H2BLD5"/>